<evidence type="ECO:0000313" key="3">
    <source>
        <dbReference type="Proteomes" id="UP000287502"/>
    </source>
</evidence>
<accession>A0A3R5UYL2</accession>
<dbReference type="Proteomes" id="UP000287502">
    <property type="component" value="Chromosome"/>
</dbReference>
<reference evidence="2 3" key="1">
    <citation type="submission" date="2019-01" db="EMBL/GenBank/DDBJ databases">
        <title>Geovibrio thiophilus DSM 11263, complete genome.</title>
        <authorList>
            <person name="Spring S."/>
            <person name="Bunk B."/>
            <person name="Sproer C."/>
        </authorList>
    </citation>
    <scope>NUCLEOTIDE SEQUENCE [LARGE SCALE GENOMIC DNA]</scope>
    <source>
        <strain evidence="2 3">DSM 11263</strain>
    </source>
</reference>
<feature type="chain" id="PRO_5018525088" evidence="1">
    <location>
        <begin position="19"/>
        <end position="245"/>
    </location>
</feature>
<dbReference type="RefSeq" id="WP_128466262.1">
    <property type="nucleotide sequence ID" value="NZ_CP035108.1"/>
</dbReference>
<dbReference type="KEGG" id="gtl:EP073_06010"/>
<keyword evidence="1" id="KW-0732">Signal</keyword>
<dbReference type="Pfam" id="PF12974">
    <property type="entry name" value="Phosphonate-bd"/>
    <property type="match status" value="1"/>
</dbReference>
<feature type="signal peptide" evidence="1">
    <location>
        <begin position="1"/>
        <end position="18"/>
    </location>
</feature>
<gene>
    <name evidence="2" type="ORF">EP073_06010</name>
</gene>
<dbReference type="EMBL" id="CP035108">
    <property type="protein sequence ID" value="QAR32976.1"/>
    <property type="molecule type" value="Genomic_DNA"/>
</dbReference>
<protein>
    <submittedName>
        <fullName evidence="2">Phosphate/phosphite/phosphonate ABC transporter substrate-binding protein</fullName>
    </submittedName>
</protein>
<keyword evidence="3" id="KW-1185">Reference proteome</keyword>
<proteinExistence type="predicted"/>
<evidence type="ECO:0000313" key="2">
    <source>
        <dbReference type="EMBL" id="QAR32976.1"/>
    </source>
</evidence>
<dbReference type="OrthoDB" id="5343002at2"/>
<organism evidence="2 3">
    <name type="scientific">Geovibrio thiophilus</name>
    <dbReference type="NCBI Taxonomy" id="139438"/>
    <lineage>
        <taxon>Bacteria</taxon>
        <taxon>Pseudomonadati</taxon>
        <taxon>Deferribacterota</taxon>
        <taxon>Deferribacteres</taxon>
        <taxon>Deferribacterales</taxon>
        <taxon>Geovibrionaceae</taxon>
        <taxon>Geovibrio</taxon>
    </lineage>
</organism>
<dbReference type="AlphaFoldDB" id="A0A3R5UYL2"/>
<evidence type="ECO:0000256" key="1">
    <source>
        <dbReference type="SAM" id="SignalP"/>
    </source>
</evidence>
<sequence length="245" mass="27332">MKYLIIMLSLFICSTAFADKTSIVFGIVPLYSASETLEIWGSFAVYAENADTGIIIRTERSTQDFESGLFSAKYDIAFMTASQYEKVRKRYRAIAVPFEKNLSGAVITHVNSGINSLKDLDNKHIAFASPDEHASSVVMQKILSDHGISFKPVYLNSVTSVVIGTKKQLYPAGSVLGGFYENDESLKTVFVTDEYESYVIGVSERIGEETAEYLRKIFTDMHRHSETKAAMKKLGISLFIIPEDK</sequence>
<name>A0A3R5UYL2_9BACT</name>
<dbReference type="SUPFAM" id="SSF53850">
    <property type="entry name" value="Periplasmic binding protein-like II"/>
    <property type="match status" value="1"/>
</dbReference>
<dbReference type="Gene3D" id="3.40.190.10">
    <property type="entry name" value="Periplasmic binding protein-like II"/>
    <property type="match status" value="2"/>
</dbReference>